<sequence length="145" mass="15746">MLSSREAFENDHCPVRDDLLGAMYRANENGLPALVESVSSDVRAQLALFCYRRAHLHALALTIAASCDVRDLIHHGGRVGSVLAALAREEAKPRHRPSANYSHRKAITLSTTPLSSLAPLDDDDLDDELPLQAEQEPEPSLAGLA</sequence>
<evidence type="ECO:0000256" key="1">
    <source>
        <dbReference type="SAM" id="MobiDB-lite"/>
    </source>
</evidence>
<comment type="caution">
    <text evidence="2">The sequence shown here is derived from an EMBL/GenBank/DDBJ whole genome shotgun (WGS) entry which is preliminary data.</text>
</comment>
<dbReference type="Proteomes" id="UP000285523">
    <property type="component" value="Unassembled WGS sequence"/>
</dbReference>
<feature type="region of interest" description="Disordered" evidence="1">
    <location>
        <begin position="113"/>
        <end position="145"/>
    </location>
</feature>
<evidence type="ECO:0000313" key="2">
    <source>
        <dbReference type="EMBL" id="RJF75530.1"/>
    </source>
</evidence>
<organism evidence="2 3">
    <name type="scientific">Rhodopseudomonas palustris</name>
    <dbReference type="NCBI Taxonomy" id="1076"/>
    <lineage>
        <taxon>Bacteria</taxon>
        <taxon>Pseudomonadati</taxon>
        <taxon>Pseudomonadota</taxon>
        <taxon>Alphaproteobacteria</taxon>
        <taxon>Hyphomicrobiales</taxon>
        <taxon>Nitrobacteraceae</taxon>
        <taxon>Rhodopseudomonas</taxon>
    </lineage>
</organism>
<evidence type="ECO:0000313" key="3">
    <source>
        <dbReference type="Proteomes" id="UP000285523"/>
    </source>
</evidence>
<reference evidence="2 3" key="1">
    <citation type="submission" date="2018-09" db="EMBL/GenBank/DDBJ databases">
        <title>Draft genome sequence of Rhodopseudomonas palustris 2.1.18.</title>
        <authorList>
            <person name="Robertson S.L."/>
            <person name="Meyer T.E."/>
            <person name="Kyndt J.A."/>
        </authorList>
    </citation>
    <scope>NUCLEOTIDE SEQUENCE [LARGE SCALE GENOMIC DNA]</scope>
    <source>
        <strain evidence="2 3">2.1.18</strain>
    </source>
</reference>
<dbReference type="RefSeq" id="WP_119856432.1">
    <property type="nucleotide sequence ID" value="NZ_QYYD01000008.1"/>
</dbReference>
<gene>
    <name evidence="2" type="ORF">D4Q52_09600</name>
</gene>
<feature type="compositionally biased region" description="Acidic residues" evidence="1">
    <location>
        <begin position="120"/>
        <end position="129"/>
    </location>
</feature>
<accession>A0A418VHB6</accession>
<dbReference type="OrthoDB" id="8138968at2"/>
<name>A0A418VHB6_RHOPL</name>
<dbReference type="EMBL" id="QYYD01000008">
    <property type="protein sequence ID" value="RJF75530.1"/>
    <property type="molecule type" value="Genomic_DNA"/>
</dbReference>
<dbReference type="AlphaFoldDB" id="A0A418VHB6"/>
<proteinExistence type="predicted"/>
<protein>
    <submittedName>
        <fullName evidence="2">Uncharacterized protein</fullName>
    </submittedName>
</protein>